<comment type="caution">
    <text evidence="1">The sequence shown here is derived from an EMBL/GenBank/DDBJ whole genome shotgun (WGS) entry which is preliminary data.</text>
</comment>
<proteinExistence type="predicted"/>
<organism evidence="1">
    <name type="scientific">Dictyoglomus turgidum</name>
    <dbReference type="NCBI Taxonomy" id="513050"/>
    <lineage>
        <taxon>Bacteria</taxon>
        <taxon>Pseudomonadati</taxon>
        <taxon>Dictyoglomota</taxon>
        <taxon>Dictyoglomia</taxon>
        <taxon>Dictyoglomales</taxon>
        <taxon>Dictyoglomaceae</taxon>
        <taxon>Dictyoglomus</taxon>
    </lineage>
</organism>
<sequence length="109" mass="12710">MPLADFLAPGENIRYKSPVPVEYQGDVYDFYITDKRLIWYRRKGLIFKKDSIVTEVIEAIKGIKFSEKGLIRKKGFIKIHTGDRTLEFSGPLSAIRQIYTEMQAYMLKD</sequence>
<evidence type="ECO:0008006" key="2">
    <source>
        <dbReference type="Google" id="ProtNLM"/>
    </source>
</evidence>
<dbReference type="EMBL" id="DTGA01000203">
    <property type="protein sequence ID" value="HGB31736.1"/>
    <property type="molecule type" value="Genomic_DNA"/>
</dbReference>
<accession>A0A7C3SQA8</accession>
<gene>
    <name evidence="1" type="ORF">ENV35_07680</name>
</gene>
<evidence type="ECO:0000313" key="1">
    <source>
        <dbReference type="EMBL" id="HGB31736.1"/>
    </source>
</evidence>
<protein>
    <recommendedName>
        <fullName evidence="2">YokE-like PH domain-containing protein</fullName>
    </recommendedName>
</protein>
<dbReference type="AlphaFoldDB" id="A0A7C3SQA8"/>
<reference evidence="1" key="1">
    <citation type="journal article" date="2020" name="mSystems">
        <title>Genome- and Community-Level Interaction Insights into Carbon Utilization and Element Cycling Functions of Hydrothermarchaeota in Hydrothermal Sediment.</title>
        <authorList>
            <person name="Zhou Z."/>
            <person name="Liu Y."/>
            <person name="Xu W."/>
            <person name="Pan J."/>
            <person name="Luo Z.H."/>
            <person name="Li M."/>
        </authorList>
    </citation>
    <scope>NUCLEOTIDE SEQUENCE [LARGE SCALE GENOMIC DNA]</scope>
    <source>
        <strain evidence="1">SpSt-751</strain>
    </source>
</reference>
<name>A0A7C3SQA8_9BACT</name>